<dbReference type="Pfam" id="PF05016">
    <property type="entry name" value="ParE_toxin"/>
    <property type="match status" value="1"/>
</dbReference>
<sequence length="85" mass="10193">MSYRAEFSDEFLKIARRLKNKDPELFSRLKTKVEEILKNPEHYKPLRGKLKGLRRAHVGSFVIIFKIEGECVKFVTFKHHDRVYE</sequence>
<dbReference type="NCBIfam" id="TIGR02385">
    <property type="entry name" value="RelE_StbE"/>
    <property type="match status" value="1"/>
</dbReference>
<dbReference type="SUPFAM" id="SSF143011">
    <property type="entry name" value="RelE-like"/>
    <property type="match status" value="1"/>
</dbReference>
<dbReference type="EMBL" id="DTLB01000048">
    <property type="protein sequence ID" value="HFW32928.1"/>
    <property type="molecule type" value="Genomic_DNA"/>
</dbReference>
<dbReference type="InterPro" id="IPR035093">
    <property type="entry name" value="RelE/ParE_toxin_dom_sf"/>
</dbReference>
<dbReference type="Gene3D" id="3.30.2310.20">
    <property type="entry name" value="RelE-like"/>
    <property type="match status" value="1"/>
</dbReference>
<accession>A0A7C3RED8</accession>
<name>A0A7C3RED8_ARCFL</name>
<reference evidence="2" key="1">
    <citation type="journal article" date="2020" name="mSystems">
        <title>Genome- and Community-Level Interaction Insights into Carbon Utilization and Element Cycling Functions of Hydrothermarchaeota in Hydrothermal Sediment.</title>
        <authorList>
            <person name="Zhou Z."/>
            <person name="Liu Y."/>
            <person name="Xu W."/>
            <person name="Pan J."/>
            <person name="Luo Z.H."/>
            <person name="Li M."/>
        </authorList>
    </citation>
    <scope>NUCLEOTIDE SEQUENCE [LARGE SCALE GENOMIC DNA]</scope>
    <source>
        <strain evidence="2">SpSt-87</strain>
    </source>
</reference>
<proteinExistence type="predicted"/>
<gene>
    <name evidence="2" type="ORF">ENW66_08295</name>
</gene>
<comment type="caution">
    <text evidence="2">The sequence shown here is derived from an EMBL/GenBank/DDBJ whole genome shotgun (WGS) entry which is preliminary data.</text>
</comment>
<protein>
    <submittedName>
        <fullName evidence="2">Type II toxin-antitoxin system mRNA interferase toxin, RelE/StbE family</fullName>
    </submittedName>
</protein>
<dbReference type="InterPro" id="IPR007712">
    <property type="entry name" value="RelE/ParE_toxin"/>
</dbReference>
<evidence type="ECO:0000313" key="2">
    <source>
        <dbReference type="EMBL" id="HFW32928.1"/>
    </source>
</evidence>
<organism evidence="2">
    <name type="scientific">Archaeoglobus fulgidus</name>
    <dbReference type="NCBI Taxonomy" id="2234"/>
    <lineage>
        <taxon>Archaea</taxon>
        <taxon>Methanobacteriati</taxon>
        <taxon>Methanobacteriota</taxon>
        <taxon>Archaeoglobi</taxon>
        <taxon>Archaeoglobales</taxon>
        <taxon>Archaeoglobaceae</taxon>
        <taxon>Archaeoglobus</taxon>
    </lineage>
</organism>
<dbReference type="AlphaFoldDB" id="A0A7C3RED8"/>
<evidence type="ECO:0000256" key="1">
    <source>
        <dbReference type="ARBA" id="ARBA00022649"/>
    </source>
</evidence>
<keyword evidence="1" id="KW-1277">Toxin-antitoxin system</keyword>